<proteinExistence type="predicted"/>
<dbReference type="AlphaFoldDB" id="A0AAJ0U6C2"/>
<gene>
    <name evidence="1" type="ORF">CKO40_16350</name>
</gene>
<protein>
    <submittedName>
        <fullName evidence="1">Uncharacterized protein</fullName>
    </submittedName>
</protein>
<comment type="caution">
    <text evidence="1">The sequence shown here is derived from an EMBL/GenBank/DDBJ whole genome shotgun (WGS) entry which is preliminary data.</text>
</comment>
<keyword evidence="2" id="KW-1185">Reference proteome</keyword>
<dbReference type="Proteomes" id="UP001296776">
    <property type="component" value="Unassembled WGS sequence"/>
</dbReference>
<accession>A0AAJ0U6C2</accession>
<dbReference type="RefSeq" id="WP_200347486.1">
    <property type="nucleotide sequence ID" value="NZ_NRSJ01000033.1"/>
</dbReference>
<evidence type="ECO:0000313" key="2">
    <source>
        <dbReference type="Proteomes" id="UP001296776"/>
    </source>
</evidence>
<evidence type="ECO:0000313" key="1">
    <source>
        <dbReference type="EMBL" id="MBK1706081.1"/>
    </source>
</evidence>
<sequence length="112" mass="13516">MHIDDLINEIRPHIPFWSEKSAQRFIEKFNEDDRIALVSALYFGRSHLHLNEVNDDHMKYLRSGEMNRFWDKDCVEDDEIARVLYEKNTNLTAYYDAFLRCTTNSNYDRSNY</sequence>
<reference evidence="1" key="2">
    <citation type="journal article" date="2020" name="Microorganisms">
        <title>Osmotic Adaptation and Compatible Solute Biosynthesis of Phototrophic Bacteria as Revealed from Genome Analyses.</title>
        <authorList>
            <person name="Imhoff J.F."/>
            <person name="Rahn T."/>
            <person name="Kunzel S."/>
            <person name="Keller A."/>
            <person name="Neulinger S.C."/>
        </authorList>
    </citation>
    <scope>NUCLEOTIDE SEQUENCE</scope>
    <source>
        <strain evidence="1">DSM 11080</strain>
    </source>
</reference>
<dbReference type="EMBL" id="NRSJ01000033">
    <property type="protein sequence ID" value="MBK1706081.1"/>
    <property type="molecule type" value="Genomic_DNA"/>
</dbReference>
<name>A0AAJ0U6C2_9GAMM</name>
<reference evidence="1" key="1">
    <citation type="submission" date="2017-08" db="EMBL/GenBank/DDBJ databases">
        <authorList>
            <person name="Imhoff J.F."/>
            <person name="Rahn T."/>
            <person name="Kuenzel S."/>
            <person name="Neulinger S.C."/>
        </authorList>
    </citation>
    <scope>NUCLEOTIDE SEQUENCE</scope>
    <source>
        <strain evidence="1">DSM 11080</strain>
    </source>
</reference>
<organism evidence="1 2">
    <name type="scientific">Halochromatium glycolicum</name>
    <dbReference type="NCBI Taxonomy" id="85075"/>
    <lineage>
        <taxon>Bacteria</taxon>
        <taxon>Pseudomonadati</taxon>
        <taxon>Pseudomonadota</taxon>
        <taxon>Gammaproteobacteria</taxon>
        <taxon>Chromatiales</taxon>
        <taxon>Chromatiaceae</taxon>
        <taxon>Halochromatium</taxon>
    </lineage>
</organism>